<evidence type="ECO:0008006" key="4">
    <source>
        <dbReference type="Google" id="ProtNLM"/>
    </source>
</evidence>
<proteinExistence type="predicted"/>
<dbReference type="SUPFAM" id="SSF56112">
    <property type="entry name" value="Protein kinase-like (PK-like)"/>
    <property type="match status" value="1"/>
</dbReference>
<dbReference type="Proteomes" id="UP000835052">
    <property type="component" value="Unassembled WGS sequence"/>
</dbReference>
<sequence>MADVEGLTEKIHEELKSLRLEKSEVPQGDIGPAMPQKEETKKMLKPNDLPYEIINGIPCYQSGHVLDGHVEIYERVGFDDRVGATYLGIGADGKELVIRVGPDASTHVVRMEAAFLCKAEAENLWRFFSQVHQIWQSEDAYHMTLYFRGGPTLEDCLNFCHGKFSYGTGGRFGLDILQIMRTTHSLGYLMRSVNPGSFHLDASSRHLFMADISTLLKNVNEEGVAPYVGSLDFAPEAHHKGEGLTRRQELESWFYLFIYMLKGTLPWQALPYDQVAGSKLMTSCNQLLFSDLPPQFARMYEIIKEKNSFQPVSDEEYDQLEVLATEVYTIAGGITDHDKNFDFEREPTAEELPRLFLVRNDEKTKALDRTQEDSNEKDVILLD</sequence>
<dbReference type="InterPro" id="IPR050235">
    <property type="entry name" value="CK1_Ser-Thr_kinase"/>
</dbReference>
<feature type="region of interest" description="Disordered" evidence="1">
    <location>
        <begin position="23"/>
        <end position="42"/>
    </location>
</feature>
<evidence type="ECO:0000313" key="3">
    <source>
        <dbReference type="Proteomes" id="UP000835052"/>
    </source>
</evidence>
<evidence type="ECO:0000313" key="2">
    <source>
        <dbReference type="EMBL" id="CAD6190141.1"/>
    </source>
</evidence>
<keyword evidence="3" id="KW-1185">Reference proteome</keyword>
<organism evidence="2 3">
    <name type="scientific">Caenorhabditis auriculariae</name>
    <dbReference type="NCBI Taxonomy" id="2777116"/>
    <lineage>
        <taxon>Eukaryota</taxon>
        <taxon>Metazoa</taxon>
        <taxon>Ecdysozoa</taxon>
        <taxon>Nematoda</taxon>
        <taxon>Chromadorea</taxon>
        <taxon>Rhabditida</taxon>
        <taxon>Rhabditina</taxon>
        <taxon>Rhabditomorpha</taxon>
        <taxon>Rhabditoidea</taxon>
        <taxon>Rhabditidae</taxon>
        <taxon>Peloderinae</taxon>
        <taxon>Caenorhabditis</taxon>
    </lineage>
</organism>
<accession>A0A8S1H410</accession>
<dbReference type="EMBL" id="CAJGYM010000014">
    <property type="protein sequence ID" value="CAD6190141.1"/>
    <property type="molecule type" value="Genomic_DNA"/>
</dbReference>
<dbReference type="OrthoDB" id="5802593at2759"/>
<gene>
    <name evidence="2" type="ORF">CAUJ_LOCUS6060</name>
</gene>
<comment type="caution">
    <text evidence="2">The sequence shown here is derived from an EMBL/GenBank/DDBJ whole genome shotgun (WGS) entry which is preliminary data.</text>
</comment>
<evidence type="ECO:0000256" key="1">
    <source>
        <dbReference type="SAM" id="MobiDB-lite"/>
    </source>
</evidence>
<reference evidence="2" key="1">
    <citation type="submission" date="2020-10" db="EMBL/GenBank/DDBJ databases">
        <authorList>
            <person name="Kikuchi T."/>
        </authorList>
    </citation>
    <scope>NUCLEOTIDE SEQUENCE</scope>
    <source>
        <strain evidence="2">NKZ352</strain>
    </source>
</reference>
<dbReference type="AlphaFoldDB" id="A0A8S1H410"/>
<dbReference type="PANTHER" id="PTHR11909">
    <property type="entry name" value="CASEIN KINASE-RELATED"/>
    <property type="match status" value="1"/>
</dbReference>
<protein>
    <recommendedName>
        <fullName evidence="4">Protein kinase domain-containing protein</fullName>
    </recommendedName>
</protein>
<dbReference type="InterPro" id="IPR011009">
    <property type="entry name" value="Kinase-like_dom_sf"/>
</dbReference>
<dbReference type="Gene3D" id="1.10.510.10">
    <property type="entry name" value="Transferase(Phosphotransferase) domain 1"/>
    <property type="match status" value="1"/>
</dbReference>
<name>A0A8S1H410_9PELO</name>